<protein>
    <submittedName>
        <fullName evidence="2">Uncharacterized protein</fullName>
    </submittedName>
</protein>
<evidence type="ECO:0000256" key="1">
    <source>
        <dbReference type="SAM" id="MobiDB-lite"/>
    </source>
</evidence>
<dbReference type="GeneID" id="70292539"/>
<feature type="region of interest" description="Disordered" evidence="1">
    <location>
        <begin position="1"/>
        <end position="48"/>
    </location>
</feature>
<dbReference type="OrthoDB" id="4940800at2759"/>
<name>A0A9P7ZEG6_9HYPO</name>
<gene>
    <name evidence="2" type="ORF">F5Z01DRAFT_629048</name>
</gene>
<evidence type="ECO:0000313" key="3">
    <source>
        <dbReference type="Proteomes" id="UP000887229"/>
    </source>
</evidence>
<sequence length="258" mass="28642">MDAGRQPCNTQGLETQNSTPEPHTTPKHHIHLPPTPPATDEPPIHASSVPFLDGVQTLEAARKASEQSTPWTQVQLDPTAYDLISRSLENGFRRHDFDRGAGVLSFRMPSPVHDFFSTFLADDIHDWLKRVAAEGGESGEFAAKIANGGSSRIFLREGDLGRPCEPVRRQPDAQFQHDHTAYPGVVVEISYSQDGKTLEKLAQDYILLSNGDINAVIGIDINYGGKVSTVSVWRPLYTREGHDEYLEAEQRVAYKVRL</sequence>
<dbReference type="RefSeq" id="XP_046114563.1">
    <property type="nucleotide sequence ID" value="XM_046261636.1"/>
</dbReference>
<accession>A0A9P7ZEG6</accession>
<keyword evidence="3" id="KW-1185">Reference proteome</keyword>
<dbReference type="EMBL" id="MU251275">
    <property type="protein sequence ID" value="KAG9250639.1"/>
    <property type="molecule type" value="Genomic_DNA"/>
</dbReference>
<feature type="compositionally biased region" description="Polar residues" evidence="1">
    <location>
        <begin position="7"/>
        <end position="22"/>
    </location>
</feature>
<proteinExistence type="predicted"/>
<evidence type="ECO:0000313" key="2">
    <source>
        <dbReference type="EMBL" id="KAG9250639.1"/>
    </source>
</evidence>
<dbReference type="AlphaFoldDB" id="A0A9P7ZEG6"/>
<organism evidence="2 3">
    <name type="scientific">Emericellopsis atlantica</name>
    <dbReference type="NCBI Taxonomy" id="2614577"/>
    <lineage>
        <taxon>Eukaryota</taxon>
        <taxon>Fungi</taxon>
        <taxon>Dikarya</taxon>
        <taxon>Ascomycota</taxon>
        <taxon>Pezizomycotina</taxon>
        <taxon>Sordariomycetes</taxon>
        <taxon>Hypocreomycetidae</taxon>
        <taxon>Hypocreales</taxon>
        <taxon>Bionectriaceae</taxon>
        <taxon>Emericellopsis</taxon>
    </lineage>
</organism>
<dbReference type="Proteomes" id="UP000887229">
    <property type="component" value="Unassembled WGS sequence"/>
</dbReference>
<reference evidence="2" key="1">
    <citation type="journal article" date="2021" name="IMA Fungus">
        <title>Genomic characterization of three marine fungi, including Emericellopsis atlantica sp. nov. with signatures of a generalist lifestyle and marine biomass degradation.</title>
        <authorList>
            <person name="Hagestad O.C."/>
            <person name="Hou L."/>
            <person name="Andersen J.H."/>
            <person name="Hansen E.H."/>
            <person name="Altermark B."/>
            <person name="Li C."/>
            <person name="Kuhnert E."/>
            <person name="Cox R.J."/>
            <person name="Crous P.W."/>
            <person name="Spatafora J.W."/>
            <person name="Lail K."/>
            <person name="Amirebrahimi M."/>
            <person name="Lipzen A."/>
            <person name="Pangilinan J."/>
            <person name="Andreopoulos W."/>
            <person name="Hayes R.D."/>
            <person name="Ng V."/>
            <person name="Grigoriev I.V."/>
            <person name="Jackson S.A."/>
            <person name="Sutton T.D.S."/>
            <person name="Dobson A.D.W."/>
            <person name="Rama T."/>
        </authorList>
    </citation>
    <scope>NUCLEOTIDE SEQUENCE</scope>
    <source>
        <strain evidence="2">TS7</strain>
    </source>
</reference>
<comment type="caution">
    <text evidence="2">The sequence shown here is derived from an EMBL/GenBank/DDBJ whole genome shotgun (WGS) entry which is preliminary data.</text>
</comment>